<reference evidence="1 2" key="2">
    <citation type="journal article" date="2022" name="Mol. Ecol. Resour.">
        <title>The genomes of chicory, endive, great burdock and yacon provide insights into Asteraceae paleo-polyploidization history and plant inulin production.</title>
        <authorList>
            <person name="Fan W."/>
            <person name="Wang S."/>
            <person name="Wang H."/>
            <person name="Wang A."/>
            <person name="Jiang F."/>
            <person name="Liu H."/>
            <person name="Zhao H."/>
            <person name="Xu D."/>
            <person name="Zhang Y."/>
        </authorList>
    </citation>
    <scope>NUCLEOTIDE SEQUENCE [LARGE SCALE GENOMIC DNA]</scope>
    <source>
        <strain evidence="2">cv. Yunnan</strain>
        <tissue evidence="1">Leaves</tissue>
    </source>
</reference>
<keyword evidence="2" id="KW-1185">Reference proteome</keyword>
<comment type="caution">
    <text evidence="1">The sequence shown here is derived from an EMBL/GenBank/DDBJ whole genome shotgun (WGS) entry which is preliminary data.</text>
</comment>
<proteinExistence type="predicted"/>
<name>A0ACB9K1E8_9ASTR</name>
<gene>
    <name evidence="1" type="ORF">L1987_00103</name>
</gene>
<dbReference type="Proteomes" id="UP001056120">
    <property type="component" value="Linkage Group LG01"/>
</dbReference>
<evidence type="ECO:0000313" key="2">
    <source>
        <dbReference type="Proteomes" id="UP001056120"/>
    </source>
</evidence>
<organism evidence="1 2">
    <name type="scientific">Smallanthus sonchifolius</name>
    <dbReference type="NCBI Taxonomy" id="185202"/>
    <lineage>
        <taxon>Eukaryota</taxon>
        <taxon>Viridiplantae</taxon>
        <taxon>Streptophyta</taxon>
        <taxon>Embryophyta</taxon>
        <taxon>Tracheophyta</taxon>
        <taxon>Spermatophyta</taxon>
        <taxon>Magnoliopsida</taxon>
        <taxon>eudicotyledons</taxon>
        <taxon>Gunneridae</taxon>
        <taxon>Pentapetalae</taxon>
        <taxon>asterids</taxon>
        <taxon>campanulids</taxon>
        <taxon>Asterales</taxon>
        <taxon>Asteraceae</taxon>
        <taxon>Asteroideae</taxon>
        <taxon>Heliantheae alliance</taxon>
        <taxon>Millerieae</taxon>
        <taxon>Smallanthus</taxon>
    </lineage>
</organism>
<reference evidence="2" key="1">
    <citation type="journal article" date="2022" name="Mol. Ecol. Resour.">
        <title>The genomes of chicory, endive, great burdock and yacon provide insights into Asteraceae palaeo-polyploidization history and plant inulin production.</title>
        <authorList>
            <person name="Fan W."/>
            <person name="Wang S."/>
            <person name="Wang H."/>
            <person name="Wang A."/>
            <person name="Jiang F."/>
            <person name="Liu H."/>
            <person name="Zhao H."/>
            <person name="Xu D."/>
            <person name="Zhang Y."/>
        </authorList>
    </citation>
    <scope>NUCLEOTIDE SEQUENCE [LARGE SCALE GENOMIC DNA]</scope>
    <source>
        <strain evidence="2">cv. Yunnan</strain>
    </source>
</reference>
<dbReference type="EMBL" id="CM042018">
    <property type="protein sequence ID" value="KAI3826061.1"/>
    <property type="molecule type" value="Genomic_DNA"/>
</dbReference>
<accession>A0ACB9K1E8</accession>
<evidence type="ECO:0000313" key="1">
    <source>
        <dbReference type="EMBL" id="KAI3826061.1"/>
    </source>
</evidence>
<sequence length="252" mass="28375">MSKVRHRNIINLCAICKGEKGRLILVHEHVEGKKLSDVMGELSWESRKKIAIGIAKALHYLHGSCSPTGIVGNVSPHNVMVVEGKDETHIKLIPPWITFPDINKRLVSSAYVAPETKETKELTDSSDMYGFGLILIELVTGKTPVDAEIGLHENLVYWARYCYSDCHFETWVDPLLKVHALKNLNEIVEIMNLALQCTARDPATRPYAWEVVKTLESIRRSVRKDCLLLDVSSYSTDKCNTECEGMSNILLK</sequence>
<protein>
    <submittedName>
        <fullName evidence="1">Uncharacterized protein</fullName>
    </submittedName>
</protein>